<sequence>FDQSLLYNNSNNNNKDGKRITTSSSSTTATTLTAITDSNEINIKSNSTGFSNLRRCKDNNNNDNNINRSKSDGRDAFGFLNPKAREKKEVVKKKVEKPTVSALEEYLRRGEEEKRKSYLPYSHIRRRPAQPQSYGMTRVLYASLKKSLRVASNILPS</sequence>
<evidence type="ECO:0000313" key="2">
    <source>
        <dbReference type="EMBL" id="GFA03740.1"/>
    </source>
</evidence>
<proteinExistence type="predicted"/>
<feature type="non-terminal residue" evidence="2">
    <location>
        <position position="1"/>
    </location>
</feature>
<feature type="region of interest" description="Disordered" evidence="1">
    <location>
        <begin position="56"/>
        <end position="77"/>
    </location>
</feature>
<dbReference type="AlphaFoldDB" id="A0A699J1A7"/>
<feature type="compositionally biased region" description="Low complexity" evidence="1">
    <location>
        <begin position="8"/>
        <end position="23"/>
    </location>
</feature>
<accession>A0A699J1A7</accession>
<reference evidence="2" key="1">
    <citation type="journal article" date="2019" name="Sci. Rep.">
        <title>Draft genome of Tanacetum cinerariifolium, the natural source of mosquito coil.</title>
        <authorList>
            <person name="Yamashiro T."/>
            <person name="Shiraishi A."/>
            <person name="Satake H."/>
            <person name="Nakayama K."/>
        </authorList>
    </citation>
    <scope>NUCLEOTIDE SEQUENCE</scope>
</reference>
<comment type="caution">
    <text evidence="2">The sequence shown here is derived from an EMBL/GenBank/DDBJ whole genome shotgun (WGS) entry which is preliminary data.</text>
</comment>
<dbReference type="EMBL" id="BKCJ010359338">
    <property type="protein sequence ID" value="GFA03740.1"/>
    <property type="molecule type" value="Genomic_DNA"/>
</dbReference>
<organism evidence="2">
    <name type="scientific">Tanacetum cinerariifolium</name>
    <name type="common">Dalmatian daisy</name>
    <name type="synonym">Chrysanthemum cinerariifolium</name>
    <dbReference type="NCBI Taxonomy" id="118510"/>
    <lineage>
        <taxon>Eukaryota</taxon>
        <taxon>Viridiplantae</taxon>
        <taxon>Streptophyta</taxon>
        <taxon>Embryophyta</taxon>
        <taxon>Tracheophyta</taxon>
        <taxon>Spermatophyta</taxon>
        <taxon>Magnoliopsida</taxon>
        <taxon>eudicotyledons</taxon>
        <taxon>Gunneridae</taxon>
        <taxon>Pentapetalae</taxon>
        <taxon>asterids</taxon>
        <taxon>campanulids</taxon>
        <taxon>Asterales</taxon>
        <taxon>Asteraceae</taxon>
        <taxon>Asteroideae</taxon>
        <taxon>Anthemideae</taxon>
        <taxon>Anthemidinae</taxon>
        <taxon>Tanacetum</taxon>
    </lineage>
</organism>
<gene>
    <name evidence="2" type="ORF">Tci_575712</name>
</gene>
<feature type="region of interest" description="Disordered" evidence="1">
    <location>
        <begin position="1"/>
        <end position="23"/>
    </location>
</feature>
<evidence type="ECO:0000256" key="1">
    <source>
        <dbReference type="SAM" id="MobiDB-lite"/>
    </source>
</evidence>
<protein>
    <submittedName>
        <fullName evidence="2">Uncharacterized protein</fullName>
    </submittedName>
</protein>
<name>A0A699J1A7_TANCI</name>